<dbReference type="InterPro" id="IPR041633">
    <property type="entry name" value="Polbeta"/>
</dbReference>
<dbReference type="Gene3D" id="3.30.460.10">
    <property type="entry name" value="Beta Polymerase, domain 2"/>
    <property type="match status" value="1"/>
</dbReference>
<evidence type="ECO:0000313" key="2">
    <source>
        <dbReference type="EMBL" id="GAA0604684.1"/>
    </source>
</evidence>
<accession>A0ABP3RC81</accession>
<sequence>MFGLTDKDIELITEAIDGVDEIENAFIFGSRALGNYKKGSDVDIAICGRNVTRDTAATLNDTLNEELPLPYYFDILDYNAISNHNLTAHIEQYSIQIYERDQHKRKI</sequence>
<name>A0ABP3RC81_9BACI</name>
<protein>
    <recommendedName>
        <fullName evidence="1">Polymerase beta nucleotidyltransferase domain-containing protein</fullName>
    </recommendedName>
</protein>
<organism evidence="2 3">
    <name type="scientific">Virgibacillus siamensis</name>
    <dbReference type="NCBI Taxonomy" id="480071"/>
    <lineage>
        <taxon>Bacteria</taxon>
        <taxon>Bacillati</taxon>
        <taxon>Bacillota</taxon>
        <taxon>Bacilli</taxon>
        <taxon>Bacillales</taxon>
        <taxon>Bacillaceae</taxon>
        <taxon>Virgibacillus</taxon>
    </lineage>
</organism>
<evidence type="ECO:0000259" key="1">
    <source>
        <dbReference type="Pfam" id="PF18765"/>
    </source>
</evidence>
<proteinExistence type="predicted"/>
<keyword evidence="3" id="KW-1185">Reference proteome</keyword>
<dbReference type="InterPro" id="IPR043519">
    <property type="entry name" value="NT_sf"/>
</dbReference>
<reference evidence="3" key="1">
    <citation type="journal article" date="2019" name="Int. J. Syst. Evol. Microbiol.">
        <title>The Global Catalogue of Microorganisms (GCM) 10K type strain sequencing project: providing services to taxonomists for standard genome sequencing and annotation.</title>
        <authorList>
            <consortium name="The Broad Institute Genomics Platform"/>
            <consortium name="The Broad Institute Genome Sequencing Center for Infectious Disease"/>
            <person name="Wu L."/>
            <person name="Ma J."/>
        </authorList>
    </citation>
    <scope>NUCLEOTIDE SEQUENCE [LARGE SCALE GENOMIC DNA]</scope>
    <source>
        <strain evidence="3">JCM 15395</strain>
    </source>
</reference>
<dbReference type="EMBL" id="BAAADS010000016">
    <property type="protein sequence ID" value="GAA0604684.1"/>
    <property type="molecule type" value="Genomic_DNA"/>
</dbReference>
<dbReference type="RefSeq" id="WP_343813074.1">
    <property type="nucleotide sequence ID" value="NZ_BAAADS010000016.1"/>
</dbReference>
<comment type="caution">
    <text evidence="2">The sequence shown here is derived from an EMBL/GenBank/DDBJ whole genome shotgun (WGS) entry which is preliminary data.</text>
</comment>
<feature type="domain" description="Polymerase beta nucleotidyltransferase" evidence="1">
    <location>
        <begin position="12"/>
        <end position="102"/>
    </location>
</feature>
<gene>
    <name evidence="2" type="ORF">GCM10009001_22370</name>
</gene>
<evidence type="ECO:0000313" key="3">
    <source>
        <dbReference type="Proteomes" id="UP001500866"/>
    </source>
</evidence>
<dbReference type="Pfam" id="PF18765">
    <property type="entry name" value="Polbeta"/>
    <property type="match status" value="1"/>
</dbReference>
<dbReference type="SUPFAM" id="SSF81301">
    <property type="entry name" value="Nucleotidyltransferase"/>
    <property type="match status" value="1"/>
</dbReference>
<dbReference type="CDD" id="cd05403">
    <property type="entry name" value="NT_KNTase_like"/>
    <property type="match status" value="1"/>
</dbReference>
<dbReference type="Proteomes" id="UP001500866">
    <property type="component" value="Unassembled WGS sequence"/>
</dbReference>